<evidence type="ECO:0000256" key="1">
    <source>
        <dbReference type="ARBA" id="ARBA00004496"/>
    </source>
</evidence>
<dbReference type="KEGG" id="npi:G7071_08975"/>
<dbReference type="PANTHER" id="PTHR22912:SF217">
    <property type="entry name" value="DIHYDROLIPOYL DEHYDROGENASE"/>
    <property type="match status" value="1"/>
</dbReference>
<dbReference type="InterPro" id="IPR023753">
    <property type="entry name" value="FAD/NAD-binding_dom"/>
</dbReference>
<evidence type="ECO:0000313" key="19">
    <source>
        <dbReference type="EMBL" id="QIK75551.1"/>
    </source>
</evidence>
<dbReference type="GO" id="GO:0005737">
    <property type="term" value="C:cytoplasm"/>
    <property type="evidence" value="ECO:0007669"/>
    <property type="project" value="UniProtKB-SubCell"/>
</dbReference>
<evidence type="ECO:0000256" key="7">
    <source>
        <dbReference type="ARBA" id="ARBA00022827"/>
    </source>
</evidence>
<feature type="active site" description="Proton acceptor" evidence="13">
    <location>
        <position position="447"/>
    </location>
</feature>
<dbReference type="NCBIfam" id="TIGR01350">
    <property type="entry name" value="lipoamide_DH"/>
    <property type="match status" value="1"/>
</dbReference>
<organism evidence="19 20">
    <name type="scientific">Nocardioides piscis</name>
    <dbReference type="NCBI Taxonomy" id="2714938"/>
    <lineage>
        <taxon>Bacteria</taxon>
        <taxon>Bacillati</taxon>
        <taxon>Actinomycetota</taxon>
        <taxon>Actinomycetes</taxon>
        <taxon>Propionibacteriales</taxon>
        <taxon>Nocardioidaceae</taxon>
        <taxon>Nocardioides</taxon>
    </lineage>
</organism>
<evidence type="ECO:0000259" key="18">
    <source>
        <dbReference type="Pfam" id="PF07992"/>
    </source>
</evidence>
<evidence type="ECO:0000256" key="16">
    <source>
        <dbReference type="RuleBase" id="RU003692"/>
    </source>
</evidence>
<keyword evidence="9 14" id="KW-0520">NAD</keyword>
<keyword evidence="7 14" id="KW-0274">FAD</keyword>
<dbReference type="EMBL" id="CP049866">
    <property type="protein sequence ID" value="QIK75551.1"/>
    <property type="molecule type" value="Genomic_DNA"/>
</dbReference>
<evidence type="ECO:0000256" key="3">
    <source>
        <dbReference type="ARBA" id="ARBA00012608"/>
    </source>
</evidence>
<dbReference type="GO" id="GO:0050660">
    <property type="term" value="F:flavin adenine dinucleotide binding"/>
    <property type="evidence" value="ECO:0007669"/>
    <property type="project" value="InterPro"/>
</dbReference>
<feature type="binding site" evidence="14">
    <location>
        <position position="203"/>
    </location>
    <ligand>
        <name>NAD(+)</name>
        <dbReference type="ChEBI" id="CHEBI:57540"/>
    </ligand>
</feature>
<evidence type="ECO:0000256" key="5">
    <source>
        <dbReference type="ARBA" id="ARBA00022490"/>
    </source>
</evidence>
<dbReference type="PRINTS" id="PR00368">
    <property type="entry name" value="FADPNR"/>
</dbReference>
<sequence>MSDTHFDTLVLGAGPGGYVAAIRASQLGQKVAVIEEKYWGGVCLNVGCIPSKALLKNAELAHTLQHEKAKFGIEGDATMSFGPTHERSRKVSAGIVKGVHFLMKKNKITEIDGWGTITSPTEVEVKDKDGNTTAYTCDNLIVAAGATVRLVPGVELSDNVVTYEEQILTDQLPESIIIGGSGAIGVEFAYVMANFGVDVTIVEFLDRMVPTEDADVSKELAKHYKKLGVKVLTSTAVKNVEDTGSGVKVTVAPASGDGDEQVLEAGKFLAAFGFAPRVEGYGLDKIGVKISERGAIEIDDYMRTNVEGVYAIGDCTGKMMLAHVAEAMGIVAAETISGAETMPVNYDMVPRATYCMPQIGSFGYSEAQAKDKGYDVKTATFPFTANGKAMGLGEAVGFVKVVADAEHNEILGAHMIGPDVTELLPVLTLAQQWDLTADEVARNVFAHPTLTEAVKEAVHGITGHMINL</sequence>
<reference evidence="19 20" key="1">
    <citation type="submission" date="2020-03" db="EMBL/GenBank/DDBJ databases">
        <title>Nocardioides sp. nov., isolated from fish.</title>
        <authorList>
            <person name="Hyun D.-W."/>
            <person name="Bae J.-W."/>
        </authorList>
    </citation>
    <scope>NUCLEOTIDE SEQUENCE [LARGE SCALE GENOMIC DNA]</scope>
    <source>
        <strain evidence="19 20">HDW12A</strain>
    </source>
</reference>
<dbReference type="InterPro" id="IPR001100">
    <property type="entry name" value="Pyr_nuc-diS_OxRdtase"/>
</dbReference>
<keyword evidence="14" id="KW-0547">Nucleotide-binding</keyword>
<dbReference type="FunFam" id="3.30.390.30:FF:000001">
    <property type="entry name" value="Dihydrolipoyl dehydrogenase"/>
    <property type="match status" value="1"/>
</dbReference>
<gene>
    <name evidence="19" type="primary">lpdA</name>
    <name evidence="19" type="ORF">G7071_08975</name>
</gene>
<keyword evidence="10" id="KW-1015">Disulfide bond</keyword>
<evidence type="ECO:0000256" key="12">
    <source>
        <dbReference type="ARBA" id="ARBA00049187"/>
    </source>
</evidence>
<feature type="domain" description="FAD/NAD(P)-binding" evidence="18">
    <location>
        <begin position="6"/>
        <end position="329"/>
    </location>
</feature>
<evidence type="ECO:0000256" key="11">
    <source>
        <dbReference type="ARBA" id="ARBA00023284"/>
    </source>
</evidence>
<comment type="subcellular location">
    <subcellularLocation>
        <location evidence="1">Cytoplasm</location>
    </subcellularLocation>
</comment>
<dbReference type="AlphaFoldDB" id="A0A6G7YFY0"/>
<dbReference type="Gene3D" id="3.50.50.60">
    <property type="entry name" value="FAD/NAD(P)-binding domain"/>
    <property type="match status" value="2"/>
</dbReference>
<feature type="binding site" evidence="14">
    <location>
        <position position="273"/>
    </location>
    <ligand>
        <name>NAD(+)</name>
        <dbReference type="ChEBI" id="CHEBI:57540"/>
    </ligand>
</feature>
<evidence type="ECO:0000256" key="8">
    <source>
        <dbReference type="ARBA" id="ARBA00023002"/>
    </source>
</evidence>
<keyword evidence="5" id="KW-0963">Cytoplasm</keyword>
<comment type="cofactor">
    <cofactor evidence="14 16">
        <name>FAD</name>
        <dbReference type="ChEBI" id="CHEBI:57692"/>
    </cofactor>
    <text evidence="14 16">Binds 1 FAD per subunit.</text>
</comment>
<dbReference type="SUPFAM" id="SSF55424">
    <property type="entry name" value="FAD/NAD-linked reductases, dimerisation (C-terminal) domain"/>
    <property type="match status" value="1"/>
</dbReference>
<dbReference type="InterPro" id="IPR012999">
    <property type="entry name" value="Pyr_OxRdtase_I_AS"/>
</dbReference>
<evidence type="ECO:0000256" key="14">
    <source>
        <dbReference type="PIRSR" id="PIRSR000350-3"/>
    </source>
</evidence>
<feature type="binding site" evidence="14">
    <location>
        <begin position="180"/>
        <end position="187"/>
    </location>
    <ligand>
        <name>NAD(+)</name>
        <dbReference type="ChEBI" id="CHEBI:57540"/>
    </ligand>
</feature>
<proteinExistence type="inferred from homology"/>
<dbReference type="InterPro" id="IPR006258">
    <property type="entry name" value="Lipoamide_DH"/>
</dbReference>
<dbReference type="PRINTS" id="PR00411">
    <property type="entry name" value="PNDRDTASEI"/>
</dbReference>
<dbReference type="InterPro" id="IPR050151">
    <property type="entry name" value="Class-I_Pyr_Nuc-Dis_Oxidored"/>
</dbReference>
<evidence type="ECO:0000256" key="6">
    <source>
        <dbReference type="ARBA" id="ARBA00022630"/>
    </source>
</evidence>
<feature type="domain" description="Pyridine nucleotide-disulphide oxidoreductase dimerisation" evidence="17">
    <location>
        <begin position="349"/>
        <end position="457"/>
    </location>
</feature>
<evidence type="ECO:0000313" key="20">
    <source>
        <dbReference type="Proteomes" id="UP000502035"/>
    </source>
</evidence>
<dbReference type="GO" id="GO:0004148">
    <property type="term" value="F:dihydrolipoyl dehydrogenase (NADH) activity"/>
    <property type="evidence" value="ECO:0007669"/>
    <property type="project" value="UniProtKB-EC"/>
</dbReference>
<dbReference type="PANTHER" id="PTHR22912">
    <property type="entry name" value="DISULFIDE OXIDOREDUCTASE"/>
    <property type="match status" value="1"/>
</dbReference>
<keyword evidence="6 16" id="KW-0285">Flavoprotein</keyword>
<dbReference type="SUPFAM" id="SSF51905">
    <property type="entry name" value="FAD/NAD(P)-binding domain"/>
    <property type="match status" value="1"/>
</dbReference>
<feature type="binding site" evidence="14">
    <location>
        <position position="52"/>
    </location>
    <ligand>
        <name>FAD</name>
        <dbReference type="ChEBI" id="CHEBI:57692"/>
    </ligand>
</feature>
<dbReference type="Pfam" id="PF02852">
    <property type="entry name" value="Pyr_redox_dim"/>
    <property type="match status" value="1"/>
</dbReference>
<evidence type="ECO:0000259" key="17">
    <source>
        <dbReference type="Pfam" id="PF02852"/>
    </source>
</evidence>
<comment type="similarity">
    <text evidence="2 16">Belongs to the class-I pyridine nucleotide-disulfide oxidoreductase family.</text>
</comment>
<evidence type="ECO:0000256" key="4">
    <source>
        <dbReference type="ARBA" id="ARBA00016961"/>
    </source>
</evidence>
<protein>
    <recommendedName>
        <fullName evidence="4 16">Dihydrolipoyl dehydrogenase</fullName>
        <ecNumber evidence="3 16">1.8.1.4</ecNumber>
    </recommendedName>
</protein>
<dbReference type="InterPro" id="IPR004099">
    <property type="entry name" value="Pyr_nucl-diS_OxRdtase_dimer"/>
</dbReference>
<dbReference type="PIRSF" id="PIRSF000350">
    <property type="entry name" value="Mercury_reductase_MerA"/>
    <property type="match status" value="1"/>
</dbReference>
<evidence type="ECO:0000256" key="10">
    <source>
        <dbReference type="ARBA" id="ARBA00023157"/>
    </source>
</evidence>
<dbReference type="Proteomes" id="UP000502035">
    <property type="component" value="Chromosome"/>
</dbReference>
<accession>A0A6G7YFY0</accession>
<dbReference type="EC" id="1.8.1.4" evidence="3 16"/>
<dbReference type="Gene3D" id="3.30.390.30">
    <property type="match status" value="1"/>
</dbReference>
<keyword evidence="11 16" id="KW-0676">Redox-active center</keyword>
<dbReference type="GO" id="GO:0006103">
    <property type="term" value="P:2-oxoglutarate metabolic process"/>
    <property type="evidence" value="ECO:0007669"/>
    <property type="project" value="TreeGrafter"/>
</dbReference>
<feature type="binding site" evidence="14">
    <location>
        <begin position="320"/>
        <end position="323"/>
    </location>
    <ligand>
        <name>FAD</name>
        <dbReference type="ChEBI" id="CHEBI:57692"/>
    </ligand>
</feature>
<comment type="miscellaneous">
    <text evidence="16">The active site is a redox-active disulfide bond.</text>
</comment>
<feature type="disulfide bond" description="Redox-active" evidence="15">
    <location>
        <begin position="43"/>
        <end position="48"/>
    </location>
</feature>
<keyword evidence="8 16" id="KW-0560">Oxidoreductase</keyword>
<keyword evidence="20" id="KW-1185">Reference proteome</keyword>
<dbReference type="InterPro" id="IPR036188">
    <property type="entry name" value="FAD/NAD-bd_sf"/>
</dbReference>
<feature type="binding site" evidence="14">
    <location>
        <position position="115"/>
    </location>
    <ligand>
        <name>FAD</name>
        <dbReference type="ChEBI" id="CHEBI:57692"/>
    </ligand>
</feature>
<comment type="catalytic activity">
    <reaction evidence="12 16">
        <text>N(6)-[(R)-dihydrolipoyl]-L-lysyl-[protein] + NAD(+) = N(6)-[(R)-lipoyl]-L-lysyl-[protein] + NADH + H(+)</text>
        <dbReference type="Rhea" id="RHEA:15045"/>
        <dbReference type="Rhea" id="RHEA-COMP:10474"/>
        <dbReference type="Rhea" id="RHEA-COMP:10475"/>
        <dbReference type="ChEBI" id="CHEBI:15378"/>
        <dbReference type="ChEBI" id="CHEBI:57540"/>
        <dbReference type="ChEBI" id="CHEBI:57945"/>
        <dbReference type="ChEBI" id="CHEBI:83099"/>
        <dbReference type="ChEBI" id="CHEBI:83100"/>
        <dbReference type="EC" id="1.8.1.4"/>
    </reaction>
</comment>
<evidence type="ECO:0000256" key="15">
    <source>
        <dbReference type="PIRSR" id="PIRSR000350-4"/>
    </source>
</evidence>
<name>A0A6G7YFY0_9ACTN</name>
<dbReference type="Pfam" id="PF07992">
    <property type="entry name" value="Pyr_redox_2"/>
    <property type="match status" value="1"/>
</dbReference>
<dbReference type="RefSeq" id="WP_166317601.1">
    <property type="nucleotide sequence ID" value="NZ_CP049866.1"/>
</dbReference>
<dbReference type="PROSITE" id="PS00076">
    <property type="entry name" value="PYRIDINE_REDOX_1"/>
    <property type="match status" value="1"/>
</dbReference>
<evidence type="ECO:0000256" key="9">
    <source>
        <dbReference type="ARBA" id="ARBA00023027"/>
    </source>
</evidence>
<feature type="binding site" evidence="14">
    <location>
        <position position="314"/>
    </location>
    <ligand>
        <name>FAD</name>
        <dbReference type="ChEBI" id="CHEBI:57692"/>
    </ligand>
</feature>
<dbReference type="InterPro" id="IPR016156">
    <property type="entry name" value="FAD/NAD-linked_Rdtase_dimer_sf"/>
</dbReference>
<evidence type="ECO:0000256" key="13">
    <source>
        <dbReference type="PIRSR" id="PIRSR000350-2"/>
    </source>
</evidence>
<evidence type="ECO:0000256" key="2">
    <source>
        <dbReference type="ARBA" id="ARBA00007532"/>
    </source>
</evidence>